<comment type="similarity">
    <text evidence="6">Belongs to the sodium:neurotransmitter symporter (SNF) (TC 2.A.22) family.</text>
</comment>
<dbReference type="Pfam" id="PF00209">
    <property type="entry name" value="SNF"/>
    <property type="match status" value="2"/>
</dbReference>
<feature type="transmembrane region" description="Helical" evidence="7">
    <location>
        <begin position="400"/>
        <end position="422"/>
    </location>
</feature>
<keyword evidence="6" id="KW-0769">Symport</keyword>
<comment type="caution">
    <text evidence="8">The sequence shown here is derived from an EMBL/GenBank/DDBJ whole genome shotgun (WGS) entry which is preliminary data.</text>
</comment>
<dbReference type="PROSITE" id="PS00610">
    <property type="entry name" value="NA_NEUROTRAN_SYMP_1"/>
    <property type="match status" value="1"/>
</dbReference>
<dbReference type="InterPro" id="IPR047218">
    <property type="entry name" value="YocR/YhdH-like"/>
</dbReference>
<feature type="transmembrane region" description="Helical" evidence="7">
    <location>
        <begin position="269"/>
        <end position="289"/>
    </location>
</feature>
<dbReference type="EMBL" id="JAOQJV010000018">
    <property type="protein sequence ID" value="MCU6700837.1"/>
    <property type="molecule type" value="Genomic_DNA"/>
</dbReference>
<dbReference type="SUPFAM" id="SSF161070">
    <property type="entry name" value="SNF-like"/>
    <property type="match status" value="1"/>
</dbReference>
<dbReference type="CDD" id="cd10336">
    <property type="entry name" value="SLC6sbd_Tyt1-Like"/>
    <property type="match status" value="1"/>
</dbReference>
<sequence length="467" mass="50764">MSNNSHHHKRGSFTGSLGFVMAAAGSAVGLGNIWRFPYLAAKNGGGTFIFVYIILALTFGFTLLITEISMGRKTKQGPLTAYGMLNKKFAPTGFLAWMVPVIILPYYCTIGGWVLKYLFAFLTGDAINTAADGYFTGHITSQWSPIIWMIIYMGLTAFVVISGVNKGIEKYSRILMPILIVLIIGISFFSLTLHSTDADGITRTGLEGLKIYLIPNFEGMTIKGFFLLLMDAIGQLFFSISVAMGIMITYGSYVKDDVNLMSSINQIEFFDTLVALLAGLMIIPAIYTFSGIEGMSAGPGLMFVSLPKVFAAMGKVGIAIGILFFVTVTFAAITSSVSVMEAIVSGLMDKWKISRNKSVALSLIYAIVVGIIVCLGYNVFYFELPLPNGSVAQVLDVLDYLSNMIMMPIVAISTCIMVGWVLGPDTIINEVTKSGAKFSRKGLYIVMVKYVTPILLFFLLLQSLGIL</sequence>
<feature type="transmembrane region" description="Helical" evidence="7">
    <location>
        <begin position="225"/>
        <end position="248"/>
    </location>
</feature>
<evidence type="ECO:0000256" key="4">
    <source>
        <dbReference type="ARBA" id="ARBA00022989"/>
    </source>
</evidence>
<feature type="transmembrane region" description="Helical" evidence="7">
    <location>
        <begin position="46"/>
        <end position="66"/>
    </location>
</feature>
<dbReference type="PANTHER" id="PTHR42948">
    <property type="entry name" value="TRANSPORTER"/>
    <property type="match status" value="1"/>
</dbReference>
<evidence type="ECO:0000256" key="2">
    <source>
        <dbReference type="ARBA" id="ARBA00022448"/>
    </source>
</evidence>
<dbReference type="PANTHER" id="PTHR42948:SF1">
    <property type="entry name" value="TRANSPORTER"/>
    <property type="match status" value="1"/>
</dbReference>
<comment type="subcellular location">
    <subcellularLocation>
        <location evidence="1">Membrane</location>
        <topology evidence="1">Multi-pass membrane protein</topology>
    </subcellularLocation>
</comment>
<gene>
    <name evidence="8" type="ORF">OCV65_11410</name>
</gene>
<dbReference type="PROSITE" id="PS50267">
    <property type="entry name" value="NA_NEUROTRAN_SYMP_3"/>
    <property type="match status" value="1"/>
</dbReference>
<dbReference type="Proteomes" id="UP001207605">
    <property type="component" value="Unassembled WGS sequence"/>
</dbReference>
<evidence type="ECO:0000256" key="1">
    <source>
        <dbReference type="ARBA" id="ARBA00004141"/>
    </source>
</evidence>
<dbReference type="InterPro" id="IPR000175">
    <property type="entry name" value="Na/ntran_symport"/>
</dbReference>
<accession>A0ABT2S8V1</accession>
<keyword evidence="4 7" id="KW-1133">Transmembrane helix</keyword>
<dbReference type="NCBIfam" id="NF037979">
    <property type="entry name" value="Na_transp"/>
    <property type="match status" value="1"/>
</dbReference>
<feature type="transmembrane region" description="Helical" evidence="7">
    <location>
        <begin position="143"/>
        <end position="162"/>
    </location>
</feature>
<evidence type="ECO:0000256" key="5">
    <source>
        <dbReference type="ARBA" id="ARBA00023136"/>
    </source>
</evidence>
<feature type="transmembrane region" description="Helical" evidence="7">
    <location>
        <begin position="94"/>
        <end position="115"/>
    </location>
</feature>
<proteinExistence type="inferred from homology"/>
<dbReference type="InterPro" id="IPR037272">
    <property type="entry name" value="SNS_sf"/>
</dbReference>
<keyword evidence="2 6" id="KW-0813">Transport</keyword>
<feature type="transmembrane region" description="Helical" evidence="7">
    <location>
        <begin position="309"/>
        <end position="337"/>
    </location>
</feature>
<evidence type="ECO:0000256" key="7">
    <source>
        <dbReference type="SAM" id="Phobius"/>
    </source>
</evidence>
<feature type="transmembrane region" description="Helical" evidence="7">
    <location>
        <begin position="443"/>
        <end position="464"/>
    </location>
</feature>
<reference evidence="8 9" key="1">
    <citation type="journal article" date="2021" name="ISME Commun">
        <title>Automated analysis of genomic sequences facilitates high-throughput and comprehensive description of bacteria.</title>
        <authorList>
            <person name="Hitch T.C.A."/>
        </authorList>
    </citation>
    <scope>NUCLEOTIDE SEQUENCE [LARGE SCALE GENOMIC DNA]</scope>
    <source>
        <strain evidence="8 9">Sanger_02</strain>
    </source>
</reference>
<dbReference type="RefSeq" id="WP_262582171.1">
    <property type="nucleotide sequence ID" value="NZ_JAOQJV010000018.1"/>
</dbReference>
<dbReference type="PRINTS" id="PR00176">
    <property type="entry name" value="NANEUSMPORT"/>
</dbReference>
<keyword evidence="3 6" id="KW-0812">Transmembrane</keyword>
<protein>
    <recommendedName>
        <fullName evidence="6">Transporter</fullName>
    </recommendedName>
</protein>
<evidence type="ECO:0000313" key="8">
    <source>
        <dbReference type="EMBL" id="MCU6700837.1"/>
    </source>
</evidence>
<name>A0ABT2S8V1_9FIRM</name>
<keyword evidence="5 7" id="KW-0472">Membrane</keyword>
<evidence type="ECO:0000256" key="6">
    <source>
        <dbReference type="RuleBase" id="RU003732"/>
    </source>
</evidence>
<feature type="transmembrane region" description="Helical" evidence="7">
    <location>
        <begin position="358"/>
        <end position="380"/>
    </location>
</feature>
<feature type="transmembrane region" description="Helical" evidence="7">
    <location>
        <begin position="174"/>
        <end position="193"/>
    </location>
</feature>
<evidence type="ECO:0000256" key="3">
    <source>
        <dbReference type="ARBA" id="ARBA00022692"/>
    </source>
</evidence>
<organism evidence="8 9">
    <name type="scientific">Dorea ammoniilytica</name>
    <dbReference type="NCBI Taxonomy" id="2981788"/>
    <lineage>
        <taxon>Bacteria</taxon>
        <taxon>Bacillati</taxon>
        <taxon>Bacillota</taxon>
        <taxon>Clostridia</taxon>
        <taxon>Lachnospirales</taxon>
        <taxon>Lachnospiraceae</taxon>
        <taxon>Dorea</taxon>
    </lineage>
</organism>
<feature type="transmembrane region" description="Helical" evidence="7">
    <location>
        <begin position="12"/>
        <end position="34"/>
    </location>
</feature>
<evidence type="ECO:0000313" key="9">
    <source>
        <dbReference type="Proteomes" id="UP001207605"/>
    </source>
</evidence>
<keyword evidence="9" id="KW-1185">Reference proteome</keyword>